<dbReference type="InterPro" id="IPR052344">
    <property type="entry name" value="Transposase-related"/>
</dbReference>
<reference evidence="2 3" key="1">
    <citation type="submission" date="2013-09" db="EMBL/GenBank/DDBJ databases">
        <title>Genome sequencing of Phaeobacter antarcticus sp. nov. SM1211.</title>
        <authorList>
            <person name="Zhang X.-Y."/>
            <person name="Liu C."/>
            <person name="Chen X.-L."/>
            <person name="Xie B.-B."/>
            <person name="Qin Q.-L."/>
            <person name="Rong J.-C."/>
            <person name="Zhang Y.-Z."/>
        </authorList>
    </citation>
    <scope>NUCLEOTIDE SEQUENCE [LARGE SCALE GENOMIC DNA]</scope>
    <source>
        <strain evidence="2 3">SM1211</strain>
    </source>
</reference>
<proteinExistence type="predicted"/>
<organism evidence="2 3">
    <name type="scientific">Puniceibacterium antarcticum</name>
    <dbReference type="NCBI Taxonomy" id="1206336"/>
    <lineage>
        <taxon>Bacteria</taxon>
        <taxon>Pseudomonadati</taxon>
        <taxon>Pseudomonadota</taxon>
        <taxon>Alphaproteobacteria</taxon>
        <taxon>Rhodobacterales</taxon>
        <taxon>Paracoccaceae</taxon>
        <taxon>Puniceibacterium</taxon>
    </lineage>
</organism>
<comment type="caution">
    <text evidence="2">The sequence shown here is derived from an EMBL/GenBank/DDBJ whole genome shotgun (WGS) entry which is preliminary data.</text>
</comment>
<evidence type="ECO:0000313" key="2">
    <source>
        <dbReference type="EMBL" id="PIL18203.1"/>
    </source>
</evidence>
<evidence type="ECO:0000259" key="1">
    <source>
        <dbReference type="Pfam" id="PF03050"/>
    </source>
</evidence>
<gene>
    <name evidence="2" type="ORF">P775_20995</name>
</gene>
<evidence type="ECO:0000313" key="3">
    <source>
        <dbReference type="Proteomes" id="UP000231259"/>
    </source>
</evidence>
<dbReference type="EMBL" id="AWWI01000132">
    <property type="protein sequence ID" value="PIL18203.1"/>
    <property type="molecule type" value="Genomic_DNA"/>
</dbReference>
<dbReference type="Proteomes" id="UP000231259">
    <property type="component" value="Unassembled WGS sequence"/>
</dbReference>
<accession>A0A2G8R9N3</accession>
<protein>
    <recommendedName>
        <fullName evidence="1">Transposase IS66 central domain-containing protein</fullName>
    </recommendedName>
</protein>
<feature type="domain" description="Transposase IS66 central" evidence="1">
    <location>
        <begin position="4"/>
        <end position="91"/>
    </location>
</feature>
<dbReference type="PANTHER" id="PTHR33678">
    <property type="entry name" value="BLL1576 PROTEIN"/>
    <property type="match status" value="1"/>
</dbReference>
<dbReference type="AlphaFoldDB" id="A0A2G8R9N3"/>
<keyword evidence="3" id="KW-1185">Reference proteome</keyword>
<dbReference type="InterPro" id="IPR004291">
    <property type="entry name" value="Transposase_IS66_central"/>
</dbReference>
<sequence>MGVTIAAEVLRQIAEIYAVEKDIRGTSSGQRLSARQARSAPLVEALGIWLKLQRLSISAKPRLGEKLAYIHRHWDGLQTFLTDGRVEIDSN</sequence>
<dbReference type="Pfam" id="PF03050">
    <property type="entry name" value="DDE_Tnp_IS66"/>
    <property type="match status" value="1"/>
</dbReference>
<name>A0A2G8R9N3_9RHOB</name>
<dbReference type="PANTHER" id="PTHR33678:SF1">
    <property type="entry name" value="BLL1576 PROTEIN"/>
    <property type="match status" value="1"/>
</dbReference>